<reference evidence="2" key="1">
    <citation type="submission" date="2021-03" db="EMBL/GenBank/DDBJ databases">
        <title>Comparative genomics and phylogenomic investigation of the class Geoglossomycetes provide insights into ecological specialization and systematics.</title>
        <authorList>
            <person name="Melie T."/>
            <person name="Pirro S."/>
            <person name="Miller A.N."/>
            <person name="Quandt A."/>
        </authorList>
    </citation>
    <scope>NUCLEOTIDE SEQUENCE</scope>
    <source>
        <strain evidence="2">CAQ_001_2017</strain>
    </source>
</reference>
<feature type="region of interest" description="Disordered" evidence="1">
    <location>
        <begin position="1"/>
        <end position="38"/>
    </location>
</feature>
<sequence length="161" mass="17885">MAQLERKLDQQMPRIDVYRDARDEETPEDLANSESSSRLPIWGGSSIAETFTRYPTLWKRRASSIASQTPQTSPYTGAASIPLSPGHSLDLCLSSQTVATYLYHNRQQSVSPSEDSSASTTLSRRPPETPLRVHMYVLLGDLPCVIDITSKGRGNECEDRV</sequence>
<proteinExistence type="predicted"/>
<accession>A0A9P8RSR2</accession>
<evidence type="ECO:0000256" key="1">
    <source>
        <dbReference type="SAM" id="MobiDB-lite"/>
    </source>
</evidence>
<organism evidence="2 3">
    <name type="scientific">Trichoglossum hirsutum</name>
    <dbReference type="NCBI Taxonomy" id="265104"/>
    <lineage>
        <taxon>Eukaryota</taxon>
        <taxon>Fungi</taxon>
        <taxon>Dikarya</taxon>
        <taxon>Ascomycota</taxon>
        <taxon>Pezizomycotina</taxon>
        <taxon>Geoglossomycetes</taxon>
        <taxon>Geoglossales</taxon>
        <taxon>Geoglossaceae</taxon>
        <taxon>Trichoglossum</taxon>
    </lineage>
</organism>
<dbReference type="EMBL" id="JAGHQM010000170">
    <property type="protein sequence ID" value="KAH0564842.1"/>
    <property type="molecule type" value="Genomic_DNA"/>
</dbReference>
<dbReference type="AlphaFoldDB" id="A0A9P8RSR2"/>
<dbReference type="Proteomes" id="UP000750711">
    <property type="component" value="Unassembled WGS sequence"/>
</dbReference>
<comment type="caution">
    <text evidence="2">The sequence shown here is derived from an EMBL/GenBank/DDBJ whole genome shotgun (WGS) entry which is preliminary data.</text>
</comment>
<name>A0A9P8RSR2_9PEZI</name>
<keyword evidence="3" id="KW-1185">Reference proteome</keyword>
<evidence type="ECO:0000313" key="2">
    <source>
        <dbReference type="EMBL" id="KAH0564842.1"/>
    </source>
</evidence>
<gene>
    <name evidence="2" type="ORF">GP486_001764</name>
</gene>
<feature type="region of interest" description="Disordered" evidence="1">
    <location>
        <begin position="106"/>
        <end position="126"/>
    </location>
</feature>
<feature type="compositionally biased region" description="Polar residues" evidence="1">
    <location>
        <begin position="106"/>
        <end position="123"/>
    </location>
</feature>
<evidence type="ECO:0000313" key="3">
    <source>
        <dbReference type="Proteomes" id="UP000750711"/>
    </source>
</evidence>
<protein>
    <submittedName>
        <fullName evidence="2">Uncharacterized protein</fullName>
    </submittedName>
</protein>